<sequence length="168" mass="18445">MSLSMYQASIPVFARALGNLSKILEKAEAHAAARKFQPSVLIADRLAPDMLPFSSQVQLAADTAVRGAARLAGVDFPSNPDVETTFAELQERLAKSLAFLKTISNAQIEGGEDRIVTLKLRDGEMTFTAQDFLLNFALPNFFFHVTAAYLILRHNGVELGKMDYLGLR</sequence>
<dbReference type="PANTHER" id="PTHR36922:SF1">
    <property type="entry name" value="DUF1993 DOMAIN-CONTAINING PROTEIN"/>
    <property type="match status" value="1"/>
</dbReference>
<evidence type="ECO:0008006" key="3">
    <source>
        <dbReference type="Google" id="ProtNLM"/>
    </source>
</evidence>
<evidence type="ECO:0000313" key="2">
    <source>
        <dbReference type="Proteomes" id="UP000236286"/>
    </source>
</evidence>
<gene>
    <name evidence="1" type="ORF">CR492_01040</name>
</gene>
<accession>A0A2J7TMM0</accession>
<dbReference type="RefSeq" id="WP_102842317.1">
    <property type="nucleotide sequence ID" value="NZ_PDZR01000001.1"/>
</dbReference>
<dbReference type="Pfam" id="PF09351">
    <property type="entry name" value="DUF1993"/>
    <property type="match status" value="1"/>
</dbReference>
<dbReference type="SUPFAM" id="SSF109854">
    <property type="entry name" value="DinB/YfiT-like putative metalloenzymes"/>
    <property type="match status" value="1"/>
</dbReference>
<reference evidence="1 2" key="1">
    <citation type="submission" date="2017-10" db="EMBL/GenBank/DDBJ databases">
        <title>Genome announcement of Methylocella silvestris TVC from permafrost.</title>
        <authorList>
            <person name="Wang J."/>
            <person name="Geng K."/>
            <person name="Ul-Haque F."/>
            <person name="Crombie A.T."/>
            <person name="Street L.E."/>
            <person name="Wookey P.A."/>
            <person name="Murrell J.C."/>
            <person name="Pratscher J."/>
        </authorList>
    </citation>
    <scope>NUCLEOTIDE SEQUENCE [LARGE SCALE GENOMIC DNA]</scope>
    <source>
        <strain evidence="1 2">TVC</strain>
    </source>
</reference>
<dbReference type="Gene3D" id="1.20.120.450">
    <property type="entry name" value="dinb family like domain"/>
    <property type="match status" value="1"/>
</dbReference>
<organism evidence="1 2">
    <name type="scientific">Methylocella silvestris</name>
    <dbReference type="NCBI Taxonomy" id="199596"/>
    <lineage>
        <taxon>Bacteria</taxon>
        <taxon>Pseudomonadati</taxon>
        <taxon>Pseudomonadota</taxon>
        <taxon>Alphaproteobacteria</taxon>
        <taxon>Hyphomicrobiales</taxon>
        <taxon>Beijerinckiaceae</taxon>
        <taxon>Methylocella</taxon>
    </lineage>
</organism>
<comment type="caution">
    <text evidence="1">The sequence shown here is derived from an EMBL/GenBank/DDBJ whole genome shotgun (WGS) entry which is preliminary data.</text>
</comment>
<dbReference type="Proteomes" id="UP000236286">
    <property type="component" value="Unassembled WGS sequence"/>
</dbReference>
<dbReference type="InterPro" id="IPR034660">
    <property type="entry name" value="DinB/YfiT-like"/>
</dbReference>
<dbReference type="OrthoDB" id="338237at2"/>
<dbReference type="AlphaFoldDB" id="A0A2J7TMM0"/>
<dbReference type="PANTHER" id="PTHR36922">
    <property type="entry name" value="BLL2446 PROTEIN"/>
    <property type="match status" value="1"/>
</dbReference>
<evidence type="ECO:0000313" key="1">
    <source>
        <dbReference type="EMBL" id="PNG28011.1"/>
    </source>
</evidence>
<protein>
    <recommendedName>
        <fullName evidence="3">DUF1993 domain-containing protein</fullName>
    </recommendedName>
</protein>
<dbReference type="InterPro" id="IPR018531">
    <property type="entry name" value="DUF1993"/>
</dbReference>
<proteinExistence type="predicted"/>
<name>A0A2J7TMM0_METSI</name>
<dbReference type="EMBL" id="PDZR01000001">
    <property type="protein sequence ID" value="PNG28011.1"/>
    <property type="molecule type" value="Genomic_DNA"/>
</dbReference>